<keyword evidence="2" id="KW-0687">Ribonucleoprotein</keyword>
<evidence type="ECO:0000256" key="1">
    <source>
        <dbReference type="SAM" id="MobiDB-lite"/>
    </source>
</evidence>
<feature type="region of interest" description="Disordered" evidence="1">
    <location>
        <begin position="105"/>
        <end position="124"/>
    </location>
</feature>
<name>A0A8A1LBA9_AJEC8</name>
<evidence type="ECO:0000313" key="3">
    <source>
        <dbReference type="Proteomes" id="UP000663419"/>
    </source>
</evidence>
<dbReference type="AlphaFoldDB" id="A0A8A1LBA9"/>
<reference evidence="2" key="1">
    <citation type="submission" date="2021-01" db="EMBL/GenBank/DDBJ databases">
        <title>Chromosome-level genome assembly of a human fungal pathogen reveals clustering of transcriptionally co-regulated genes.</title>
        <authorList>
            <person name="Voorhies M."/>
            <person name="Cohen S."/>
            <person name="Shea T.P."/>
            <person name="Petrus S."/>
            <person name="Munoz J.F."/>
            <person name="Poplawski S."/>
            <person name="Goldman W.E."/>
            <person name="Michael T."/>
            <person name="Cuomo C.A."/>
            <person name="Sil A."/>
            <person name="Beyhan S."/>
        </authorList>
    </citation>
    <scope>NUCLEOTIDE SEQUENCE</scope>
    <source>
        <strain evidence="2">H88</strain>
    </source>
</reference>
<organism evidence="2 3">
    <name type="scientific">Ajellomyces capsulatus (strain H88)</name>
    <name type="common">Darling's disease fungus</name>
    <name type="synonym">Histoplasma capsulatum</name>
    <dbReference type="NCBI Taxonomy" id="544711"/>
    <lineage>
        <taxon>Eukaryota</taxon>
        <taxon>Fungi</taxon>
        <taxon>Dikarya</taxon>
        <taxon>Ascomycota</taxon>
        <taxon>Pezizomycotina</taxon>
        <taxon>Eurotiomycetes</taxon>
        <taxon>Eurotiomycetidae</taxon>
        <taxon>Onygenales</taxon>
        <taxon>Ajellomycetaceae</taxon>
        <taxon>Histoplasma</taxon>
    </lineage>
</organism>
<dbReference type="VEuPathDB" id="FungiDB:I7I53_06502"/>
<dbReference type="GO" id="GO:0005840">
    <property type="term" value="C:ribosome"/>
    <property type="evidence" value="ECO:0007669"/>
    <property type="project" value="UniProtKB-KW"/>
</dbReference>
<dbReference type="Proteomes" id="UP000663419">
    <property type="component" value="Chromosome 2"/>
</dbReference>
<evidence type="ECO:0000313" key="2">
    <source>
        <dbReference type="EMBL" id="QSS51236.1"/>
    </source>
</evidence>
<dbReference type="EMBL" id="CP069103">
    <property type="protein sequence ID" value="QSS51236.1"/>
    <property type="molecule type" value="Genomic_DNA"/>
</dbReference>
<gene>
    <name evidence="2" type="primary">MRP2</name>
    <name evidence="2" type="ORF">I7I53_06502</name>
</gene>
<keyword evidence="2" id="KW-0689">Ribosomal protein</keyword>
<feature type="compositionally biased region" description="Basic residues" evidence="1">
    <location>
        <begin position="105"/>
        <end position="117"/>
    </location>
</feature>
<sequence length="124" mass="14158">MHPIMLHYHIIFVHTYSIAPSSSRRLQCINFVQRRIAVGCANPIWSTCPDFADELIYQTLNEMLGSILHHSHHSSQFSRQGNSGSFSLRTDNYVSVSRQKAGHCRVHQPAHHQRSHKATSLQTI</sequence>
<accession>A0A8A1LBA9</accession>
<protein>
    <submittedName>
        <fullName evidence="2">Mitochondrial 40S ribosomal protein MRP2</fullName>
    </submittedName>
</protein>
<proteinExistence type="predicted"/>